<proteinExistence type="predicted"/>
<protein>
    <submittedName>
        <fullName evidence="2">Uncharacterized protein</fullName>
    </submittedName>
</protein>
<reference evidence="2 3" key="2">
    <citation type="journal article" date="2023" name="Mol. Biol. Evol.">
        <title>Genomics of Secondarily Temperate Adaptation in the Only Non-Antarctic Icefish.</title>
        <authorList>
            <person name="Rivera-Colon A.G."/>
            <person name="Rayamajhi N."/>
            <person name="Minhas B.F."/>
            <person name="Madrigal G."/>
            <person name="Bilyk K.T."/>
            <person name="Yoon V."/>
            <person name="Hune M."/>
            <person name="Gregory S."/>
            <person name="Cheng C.H.C."/>
            <person name="Catchen J.M."/>
        </authorList>
    </citation>
    <scope>NUCLEOTIDE SEQUENCE [LARGE SCALE GENOMIC DNA]</scope>
    <source>
        <strain evidence="2">JMC-PN-2008</strain>
    </source>
</reference>
<keyword evidence="3" id="KW-1185">Reference proteome</keyword>
<comment type="caution">
    <text evidence="2">The sequence shown here is derived from an EMBL/GenBank/DDBJ whole genome shotgun (WGS) entry which is preliminary data.</text>
</comment>
<reference evidence="2 3" key="1">
    <citation type="journal article" date="2023" name="Genes (Basel)">
        <title>Chromosome-Level Genome Assembly and Circadian Gene Repertoire of the Patagonia Blennie Eleginops maclovinus-The Closest Ancestral Proxy of Antarctic Cryonotothenioids.</title>
        <authorList>
            <person name="Cheng C.C."/>
            <person name="Rivera-Colon A.G."/>
            <person name="Minhas B.F."/>
            <person name="Wilson L."/>
            <person name="Rayamajhi N."/>
            <person name="Vargas-Chacoff L."/>
            <person name="Catchen J.M."/>
        </authorList>
    </citation>
    <scope>NUCLEOTIDE SEQUENCE [LARGE SCALE GENOMIC DNA]</scope>
    <source>
        <strain evidence="2">JMC-PN-2008</strain>
    </source>
</reference>
<organism evidence="2 3">
    <name type="scientific">Eleginops maclovinus</name>
    <name type="common">Patagonian blennie</name>
    <name type="synonym">Eleginus maclovinus</name>
    <dbReference type="NCBI Taxonomy" id="56733"/>
    <lineage>
        <taxon>Eukaryota</taxon>
        <taxon>Metazoa</taxon>
        <taxon>Chordata</taxon>
        <taxon>Craniata</taxon>
        <taxon>Vertebrata</taxon>
        <taxon>Euteleostomi</taxon>
        <taxon>Actinopterygii</taxon>
        <taxon>Neopterygii</taxon>
        <taxon>Teleostei</taxon>
        <taxon>Neoteleostei</taxon>
        <taxon>Acanthomorphata</taxon>
        <taxon>Eupercaria</taxon>
        <taxon>Perciformes</taxon>
        <taxon>Notothenioidei</taxon>
        <taxon>Eleginopidae</taxon>
        <taxon>Eleginops</taxon>
    </lineage>
</organism>
<gene>
    <name evidence="2" type="ORF">PBY51_018195</name>
</gene>
<dbReference type="EMBL" id="JAUZQC010000012">
    <property type="protein sequence ID" value="KAK5862837.1"/>
    <property type="molecule type" value="Genomic_DNA"/>
</dbReference>
<accession>A0AAN7XKU9</accession>
<feature type="region of interest" description="Disordered" evidence="1">
    <location>
        <begin position="29"/>
        <end position="60"/>
    </location>
</feature>
<evidence type="ECO:0000313" key="3">
    <source>
        <dbReference type="Proteomes" id="UP001346869"/>
    </source>
</evidence>
<evidence type="ECO:0000256" key="1">
    <source>
        <dbReference type="SAM" id="MobiDB-lite"/>
    </source>
</evidence>
<dbReference type="Proteomes" id="UP001346869">
    <property type="component" value="Unassembled WGS sequence"/>
</dbReference>
<evidence type="ECO:0000313" key="2">
    <source>
        <dbReference type="EMBL" id="KAK5862837.1"/>
    </source>
</evidence>
<sequence>MITFIISHNDHSCPSCDVIRSDRCVPESDVRLQPMKSLPTGAQAGHPPHHHHQPSSPLCIPSPSPVAYVQTGSISAPASFSSQLDSAPSPPCTV</sequence>
<dbReference type="AlphaFoldDB" id="A0AAN7XKU9"/>
<name>A0AAN7XKU9_ELEMC</name>